<accession>A0A3P3XPU4</accession>
<gene>
    <name evidence="1" type="ORF">SPIRO4BDMA_40880</name>
</gene>
<name>A0A3P3XPU4_9SPIR</name>
<evidence type="ECO:0000313" key="1">
    <source>
        <dbReference type="EMBL" id="SLM18308.1"/>
    </source>
</evidence>
<dbReference type="EMBL" id="FWDO01000004">
    <property type="protein sequence ID" value="SLM18308.1"/>
    <property type="molecule type" value="Genomic_DNA"/>
</dbReference>
<protein>
    <submittedName>
        <fullName evidence="1">Uncharacterized protein</fullName>
    </submittedName>
</protein>
<sequence length="48" mass="5434">MTKDTIAVYTPPPDCAIFRLQSKKFGGPMQPFVTRRMDHETHLSAEPS</sequence>
<proteinExistence type="predicted"/>
<organism evidence="1">
    <name type="scientific">uncultured spirochete</name>
    <dbReference type="NCBI Taxonomy" id="156406"/>
    <lineage>
        <taxon>Bacteria</taxon>
        <taxon>Pseudomonadati</taxon>
        <taxon>Spirochaetota</taxon>
        <taxon>Spirochaetia</taxon>
        <taxon>Spirochaetales</taxon>
        <taxon>environmental samples</taxon>
    </lineage>
</organism>
<reference evidence="1" key="1">
    <citation type="submission" date="2017-02" db="EMBL/GenBank/DDBJ databases">
        <authorList>
            <person name="Regsiter A."/>
            <person name="William W."/>
        </authorList>
    </citation>
    <scope>NUCLEOTIDE SEQUENCE</scope>
    <source>
        <strain evidence="1">BdmA 4</strain>
    </source>
</reference>
<dbReference type="AlphaFoldDB" id="A0A3P3XPU4"/>